<comment type="caution">
    <text evidence="2">The sequence shown here is derived from an EMBL/GenBank/DDBJ whole genome shotgun (WGS) entry which is preliminary data.</text>
</comment>
<reference evidence="2 3" key="1">
    <citation type="journal article" date="2023" name="G3 (Bethesda)">
        <title>A chromosome-level genome assembly of Zasmidium syzygii isolated from banana leaves.</title>
        <authorList>
            <person name="van Westerhoven A.C."/>
            <person name="Mehrabi R."/>
            <person name="Talebi R."/>
            <person name="Steentjes M.B.F."/>
            <person name="Corcolon B."/>
            <person name="Chong P.A."/>
            <person name="Kema G.H.J."/>
            <person name="Seidl M.F."/>
        </authorList>
    </citation>
    <scope>NUCLEOTIDE SEQUENCE [LARGE SCALE GENOMIC DNA]</scope>
    <source>
        <strain evidence="2 3">P124</strain>
    </source>
</reference>
<gene>
    <name evidence="2" type="ORF">PRZ48_013601</name>
</gene>
<feature type="chain" id="PRO_5045832802" description="Aldose 1-epimerase" evidence="1">
    <location>
        <begin position="19"/>
        <end position="391"/>
    </location>
</feature>
<sequence>MQYFGLVLAFSWLAFVQGKVPPPSPDGKYTIEAPGIKASFIPYSAAITNLFVPDHNGTLRDLVLGYDTADEYATDKIHPNYGAIPGRYANRIANATYELDGVRYYTQRNNAPNSTMHSGTNGWSYRVWNVTDVCHDSITFTLRDEPFSSEGMPGLVLGRVTYSVKPNTWIISIEAEATTHRTPLMLTNHAYWQLDAFANPYNDTVLNHTFSMPFSKRQLAYDSVAEVNGTILHIPQHSINDFWSSPKHVGANASAKGWIGNCGPGFGGYDCAVTIDHDHLNPKNPQPYSQPVATLRSDWSGIQWDMYSNQAGFAFTSCGFFPKDILPVKKTQGGPGSANDGFVPTYGCLAVEPQDWTSGIDYPEWGREPYQIYGPENGVYRNEVVYKFSAS</sequence>
<accession>A0ABR0E1I8</accession>
<dbReference type="EMBL" id="JAXOVC010000012">
    <property type="protein sequence ID" value="KAK4495272.1"/>
    <property type="molecule type" value="Genomic_DNA"/>
</dbReference>
<proteinExistence type="predicted"/>
<dbReference type="PANTHER" id="PTHR10091">
    <property type="entry name" value="ALDOSE-1-EPIMERASE"/>
    <property type="match status" value="1"/>
</dbReference>
<dbReference type="InterPro" id="IPR008183">
    <property type="entry name" value="Aldose_1/G6P_1-epimerase"/>
</dbReference>
<feature type="signal peptide" evidence="1">
    <location>
        <begin position="1"/>
        <end position="18"/>
    </location>
</feature>
<dbReference type="Pfam" id="PF01263">
    <property type="entry name" value="Aldose_epim"/>
    <property type="match status" value="1"/>
</dbReference>
<evidence type="ECO:0000313" key="3">
    <source>
        <dbReference type="Proteomes" id="UP001305779"/>
    </source>
</evidence>
<dbReference type="Proteomes" id="UP001305779">
    <property type="component" value="Unassembled WGS sequence"/>
</dbReference>
<dbReference type="InterPro" id="IPR014718">
    <property type="entry name" value="GH-type_carb-bd"/>
</dbReference>
<dbReference type="Gene3D" id="2.70.98.10">
    <property type="match status" value="1"/>
</dbReference>
<dbReference type="SUPFAM" id="SSF74650">
    <property type="entry name" value="Galactose mutarotase-like"/>
    <property type="match status" value="1"/>
</dbReference>
<name>A0ABR0E1I8_ZASCE</name>
<evidence type="ECO:0008006" key="4">
    <source>
        <dbReference type="Google" id="ProtNLM"/>
    </source>
</evidence>
<dbReference type="PANTHER" id="PTHR10091:SF2">
    <property type="entry name" value="ALDOSE 1-EPIMERASE"/>
    <property type="match status" value="1"/>
</dbReference>
<protein>
    <recommendedName>
        <fullName evidence="4">Aldose 1-epimerase</fullName>
    </recommendedName>
</protein>
<dbReference type="InterPro" id="IPR011013">
    <property type="entry name" value="Gal_mutarotase_sf_dom"/>
</dbReference>
<keyword evidence="3" id="KW-1185">Reference proteome</keyword>
<evidence type="ECO:0000256" key="1">
    <source>
        <dbReference type="SAM" id="SignalP"/>
    </source>
</evidence>
<evidence type="ECO:0000313" key="2">
    <source>
        <dbReference type="EMBL" id="KAK4495272.1"/>
    </source>
</evidence>
<organism evidence="2 3">
    <name type="scientific">Zasmidium cellare</name>
    <name type="common">Wine cellar mold</name>
    <name type="synonym">Racodium cellare</name>
    <dbReference type="NCBI Taxonomy" id="395010"/>
    <lineage>
        <taxon>Eukaryota</taxon>
        <taxon>Fungi</taxon>
        <taxon>Dikarya</taxon>
        <taxon>Ascomycota</taxon>
        <taxon>Pezizomycotina</taxon>
        <taxon>Dothideomycetes</taxon>
        <taxon>Dothideomycetidae</taxon>
        <taxon>Mycosphaerellales</taxon>
        <taxon>Mycosphaerellaceae</taxon>
        <taxon>Zasmidium</taxon>
    </lineage>
</organism>
<keyword evidence="1" id="KW-0732">Signal</keyword>